<name>A0AAD7UY48_9FUNG</name>
<feature type="transmembrane region" description="Helical" evidence="8">
    <location>
        <begin position="41"/>
        <end position="60"/>
    </location>
</feature>
<gene>
    <name evidence="10" type="ORF">O0I10_009126</name>
</gene>
<keyword evidence="4 8" id="KW-1133">Transmembrane helix</keyword>
<dbReference type="SMART" id="SM00724">
    <property type="entry name" value="TLC"/>
    <property type="match status" value="1"/>
</dbReference>
<dbReference type="PIRSF" id="PIRSF005225">
    <property type="entry name" value="LAG1_LAC1"/>
    <property type="match status" value="1"/>
</dbReference>
<feature type="compositionally biased region" description="Acidic residues" evidence="7">
    <location>
        <begin position="340"/>
        <end position="349"/>
    </location>
</feature>
<keyword evidence="11" id="KW-1185">Reference proteome</keyword>
<evidence type="ECO:0000313" key="11">
    <source>
        <dbReference type="Proteomes" id="UP001234581"/>
    </source>
</evidence>
<comment type="similarity">
    <text evidence="2">Belongs to the sphingosine N-acyltransferase family.</text>
</comment>
<evidence type="ECO:0000256" key="7">
    <source>
        <dbReference type="SAM" id="MobiDB-lite"/>
    </source>
</evidence>
<feature type="region of interest" description="Disordered" evidence="7">
    <location>
        <begin position="336"/>
        <end position="373"/>
    </location>
</feature>
<feature type="transmembrane region" description="Helical" evidence="8">
    <location>
        <begin position="302"/>
        <end position="323"/>
    </location>
</feature>
<dbReference type="PANTHER" id="PTHR12560">
    <property type="entry name" value="LONGEVITY ASSURANCE FACTOR 1 LAG1"/>
    <property type="match status" value="1"/>
</dbReference>
<dbReference type="EMBL" id="JARTCD010000051">
    <property type="protein sequence ID" value="KAJ8655258.1"/>
    <property type="molecule type" value="Genomic_DNA"/>
</dbReference>
<dbReference type="PANTHER" id="PTHR12560:SF0">
    <property type="entry name" value="LD18904P"/>
    <property type="match status" value="1"/>
</dbReference>
<organism evidence="10 11">
    <name type="scientific">Lichtheimia ornata</name>
    <dbReference type="NCBI Taxonomy" id="688661"/>
    <lineage>
        <taxon>Eukaryota</taxon>
        <taxon>Fungi</taxon>
        <taxon>Fungi incertae sedis</taxon>
        <taxon>Mucoromycota</taxon>
        <taxon>Mucoromycotina</taxon>
        <taxon>Mucoromycetes</taxon>
        <taxon>Mucorales</taxon>
        <taxon>Lichtheimiaceae</taxon>
        <taxon>Lichtheimia</taxon>
    </lineage>
</organism>
<feature type="domain" description="TLC" evidence="9">
    <location>
        <begin position="119"/>
        <end position="331"/>
    </location>
</feature>
<evidence type="ECO:0000256" key="3">
    <source>
        <dbReference type="ARBA" id="ARBA00022692"/>
    </source>
</evidence>
<comment type="subcellular location">
    <subcellularLocation>
        <location evidence="1">Membrane</location>
        <topology evidence="1">Multi-pass membrane protein</topology>
    </subcellularLocation>
</comment>
<dbReference type="PROSITE" id="PS50922">
    <property type="entry name" value="TLC"/>
    <property type="match status" value="1"/>
</dbReference>
<dbReference type="Proteomes" id="UP001234581">
    <property type="component" value="Unassembled WGS sequence"/>
</dbReference>
<evidence type="ECO:0000256" key="2">
    <source>
        <dbReference type="ARBA" id="ARBA00009808"/>
    </source>
</evidence>
<keyword evidence="3 6" id="KW-0812">Transmembrane</keyword>
<feature type="region of interest" description="Disordered" evidence="7">
    <location>
        <begin position="1"/>
        <end position="20"/>
    </location>
</feature>
<dbReference type="AlphaFoldDB" id="A0AAD7UY48"/>
<dbReference type="Pfam" id="PF03798">
    <property type="entry name" value="TRAM_LAG1_CLN8"/>
    <property type="match status" value="1"/>
</dbReference>
<evidence type="ECO:0000259" key="9">
    <source>
        <dbReference type="PROSITE" id="PS50922"/>
    </source>
</evidence>
<dbReference type="GO" id="GO:0050291">
    <property type="term" value="F:sphingosine N-acyltransferase activity"/>
    <property type="evidence" value="ECO:0007669"/>
    <property type="project" value="InterPro"/>
</dbReference>
<accession>A0AAD7UY48</accession>
<reference evidence="10 11" key="1">
    <citation type="submission" date="2023-03" db="EMBL/GenBank/DDBJ databases">
        <title>Genome sequence of Lichtheimia ornata CBS 291.66.</title>
        <authorList>
            <person name="Mohabir J.T."/>
            <person name="Shea T.P."/>
            <person name="Kurbessoian T."/>
            <person name="Berby B."/>
            <person name="Fontaine J."/>
            <person name="Livny J."/>
            <person name="Gnirke A."/>
            <person name="Stajich J.E."/>
            <person name="Cuomo C.A."/>
        </authorList>
    </citation>
    <scope>NUCLEOTIDE SEQUENCE [LARGE SCALE GENOMIC DNA]</scope>
    <source>
        <strain evidence="10">CBS 291.66</strain>
    </source>
</reference>
<sequence length="373" mass="43813">MKQQMPTKGKPMLPHKKKQQQRSLWSKKELMNYLVNHQIEAPLRVITAIVAGYFLGLPLVDKFMFISNQRPDGRFEKSPWDITFLMFYICVFTALRAVVMNHMLIPLAKAAGVSKKKYQRFAEQGYSCLYYSISFSCGAYIMYHSPWYDDTTYFWRDYPVTDYDKIFKYYYLVQYAFWLQQIFVLQIEAPRKDYRELVLHHINTLLLIFFSYGCNFTRVGNAVFVYMDLPDAILALAKLLNYSLPGMVCNFTFVVMLVSWMYTRVYLYGGVIWSTFTEPDLYVPEFKLDPLNGNWFPYFVKYIILGLMLGLYILVLFWTVMIFKVLYRVVTSTAASDVRSDDEEEEEPVEPVAVGKPRENMADLTKRRAANSN</sequence>
<feature type="transmembrane region" description="Helical" evidence="8">
    <location>
        <begin position="239"/>
        <end position="258"/>
    </location>
</feature>
<protein>
    <recommendedName>
        <fullName evidence="9">TLC domain-containing protein</fullName>
    </recommendedName>
</protein>
<evidence type="ECO:0000256" key="4">
    <source>
        <dbReference type="ARBA" id="ARBA00022989"/>
    </source>
</evidence>
<feature type="transmembrane region" description="Helical" evidence="8">
    <location>
        <begin position="80"/>
        <end position="107"/>
    </location>
</feature>
<comment type="caution">
    <text evidence="10">The sequence shown here is derived from an EMBL/GenBank/DDBJ whole genome shotgun (WGS) entry which is preliminary data.</text>
</comment>
<dbReference type="RefSeq" id="XP_058340171.1">
    <property type="nucleotide sequence ID" value="XM_058489123.1"/>
</dbReference>
<proteinExistence type="inferred from homology"/>
<dbReference type="InterPro" id="IPR006634">
    <property type="entry name" value="TLC-dom"/>
</dbReference>
<feature type="transmembrane region" description="Helical" evidence="8">
    <location>
        <begin position="205"/>
        <end position="227"/>
    </location>
</feature>
<evidence type="ECO:0000313" key="10">
    <source>
        <dbReference type="EMBL" id="KAJ8655258.1"/>
    </source>
</evidence>
<dbReference type="GO" id="GO:0046513">
    <property type="term" value="P:ceramide biosynthetic process"/>
    <property type="evidence" value="ECO:0007669"/>
    <property type="project" value="InterPro"/>
</dbReference>
<evidence type="ECO:0000256" key="1">
    <source>
        <dbReference type="ARBA" id="ARBA00004141"/>
    </source>
</evidence>
<evidence type="ECO:0000256" key="6">
    <source>
        <dbReference type="PROSITE-ProRule" id="PRU00205"/>
    </source>
</evidence>
<evidence type="ECO:0000256" key="8">
    <source>
        <dbReference type="SAM" id="Phobius"/>
    </source>
</evidence>
<feature type="transmembrane region" description="Helical" evidence="8">
    <location>
        <begin position="128"/>
        <end position="146"/>
    </location>
</feature>
<evidence type="ECO:0000256" key="5">
    <source>
        <dbReference type="ARBA" id="ARBA00023136"/>
    </source>
</evidence>
<keyword evidence="5 6" id="KW-0472">Membrane</keyword>
<dbReference type="GeneID" id="83216533"/>
<dbReference type="GO" id="GO:0016020">
    <property type="term" value="C:membrane"/>
    <property type="evidence" value="ECO:0007669"/>
    <property type="project" value="UniProtKB-SubCell"/>
</dbReference>
<feature type="compositionally biased region" description="Basic and acidic residues" evidence="7">
    <location>
        <begin position="356"/>
        <end position="366"/>
    </location>
</feature>
<dbReference type="InterPro" id="IPR016439">
    <property type="entry name" value="Lag1/Lac1-like"/>
</dbReference>